<dbReference type="EC" id="2.7.13.3" evidence="2"/>
<dbReference type="CDD" id="cd00082">
    <property type="entry name" value="HisKA"/>
    <property type="match status" value="1"/>
</dbReference>
<protein>
    <recommendedName>
        <fullName evidence="2">histidine kinase</fullName>
        <ecNumber evidence="2">2.7.13.3</ecNumber>
    </recommendedName>
</protein>
<reference evidence="5 6" key="1">
    <citation type="journal article" date="2013" name="Genome Biol.">
        <title>Genomic analysis reveals key aspects of prokaryotic symbiosis in the phototrophic consortium "Chlorochromatium aggregatum".</title>
        <authorList>
            <person name="Liu Z."/>
            <person name="Muller J."/>
            <person name="Li T."/>
            <person name="Alvey R.M."/>
            <person name="Vogl K."/>
            <person name="Frigaard N.U."/>
            <person name="Rockwell N.C."/>
            <person name="Boyd E.S."/>
            <person name="Tomsho L.P."/>
            <person name="Schuster S.C."/>
            <person name="Henke P."/>
            <person name="Rohde M."/>
            <person name="Overmann J."/>
            <person name="Bryant D.A."/>
        </authorList>
    </citation>
    <scope>NUCLEOTIDE SEQUENCE [LARGE SCALE GENOMIC DNA]</scope>
    <source>
        <strain evidence="5">CR</strain>
    </source>
</reference>
<keyword evidence="6" id="KW-1185">Reference proteome</keyword>
<dbReference type="InterPro" id="IPR005467">
    <property type="entry name" value="His_kinase_dom"/>
</dbReference>
<feature type="transmembrane region" description="Helical" evidence="3">
    <location>
        <begin position="62"/>
        <end position="81"/>
    </location>
</feature>
<gene>
    <name evidence="5" type="primary">pilS</name>
    <name evidence="5" type="ORF">Cenrod_2313</name>
</gene>
<dbReference type="Gene3D" id="3.30.450.20">
    <property type="entry name" value="PAS domain"/>
    <property type="match status" value="1"/>
</dbReference>
<dbReference type="EMBL" id="CP004885">
    <property type="protein sequence ID" value="AGX88375.1"/>
    <property type="molecule type" value="Genomic_DNA"/>
</dbReference>
<dbReference type="Gene3D" id="1.10.287.130">
    <property type="match status" value="1"/>
</dbReference>
<dbReference type="InterPro" id="IPR036890">
    <property type="entry name" value="HATPase_C_sf"/>
</dbReference>
<dbReference type="SMART" id="SM00387">
    <property type="entry name" value="HATPase_c"/>
    <property type="match status" value="1"/>
</dbReference>
<feature type="transmembrane region" description="Helical" evidence="3">
    <location>
        <begin position="145"/>
        <end position="164"/>
    </location>
</feature>
<dbReference type="OrthoDB" id="9815750at2"/>
<dbReference type="InterPro" id="IPR003594">
    <property type="entry name" value="HATPase_dom"/>
</dbReference>
<feature type="transmembrane region" description="Helical" evidence="3">
    <location>
        <begin position="170"/>
        <end position="188"/>
    </location>
</feature>
<dbReference type="SUPFAM" id="SSF47384">
    <property type="entry name" value="Homodimeric domain of signal transducing histidine kinase"/>
    <property type="match status" value="1"/>
</dbReference>
<evidence type="ECO:0000313" key="6">
    <source>
        <dbReference type="Proteomes" id="UP000017184"/>
    </source>
</evidence>
<dbReference type="PANTHER" id="PTHR43065:SF52">
    <property type="entry name" value="SENSOR PROTEIN KINASE PILS"/>
    <property type="match status" value="1"/>
</dbReference>
<name>U5NAR0_9BURK</name>
<dbReference type="RefSeq" id="WP_022775904.1">
    <property type="nucleotide sequence ID" value="NC_022576.1"/>
</dbReference>
<evidence type="ECO:0000259" key="4">
    <source>
        <dbReference type="PROSITE" id="PS50109"/>
    </source>
</evidence>
<dbReference type="PATRIC" id="fig|946483.4.peg.2331"/>
<evidence type="ECO:0000256" key="3">
    <source>
        <dbReference type="SAM" id="Phobius"/>
    </source>
</evidence>
<dbReference type="HOGENOM" id="CLU_000445_114_39_4"/>
<keyword evidence="3" id="KW-0812">Transmembrane</keyword>
<organism evidence="5 6">
    <name type="scientific">Candidatus Symbiobacter mobilis CR</name>
    <dbReference type="NCBI Taxonomy" id="946483"/>
    <lineage>
        <taxon>Bacteria</taxon>
        <taxon>Pseudomonadati</taxon>
        <taxon>Pseudomonadota</taxon>
        <taxon>Betaproteobacteria</taxon>
        <taxon>Burkholderiales</taxon>
        <taxon>Comamonadaceae</taxon>
    </lineage>
</organism>
<dbReference type="PROSITE" id="PS50109">
    <property type="entry name" value="HIS_KIN"/>
    <property type="match status" value="1"/>
</dbReference>
<keyword evidence="3" id="KW-0472">Membrane</keyword>
<feature type="domain" description="Histidine kinase" evidence="4">
    <location>
        <begin position="345"/>
        <end position="585"/>
    </location>
</feature>
<evidence type="ECO:0000313" key="5">
    <source>
        <dbReference type="EMBL" id="AGX88375.1"/>
    </source>
</evidence>
<dbReference type="PANTHER" id="PTHR43065">
    <property type="entry name" value="SENSOR HISTIDINE KINASE"/>
    <property type="match status" value="1"/>
</dbReference>
<sequence length="605" mass="66041">MALTTATAAALDHPPTERTALDKLAEFDRLWRGFMTARATLGGVLLFSHVGLYVMRDTRNPWLMGICAAYFAAALAVRVLSSAKRLRKRFDFYWLRTVGIDLLAFSALQVIHGSTVTSVNYTPLFALPVLMAAVLGPLRTAMATAASVTILLFAYAGWLCWQGPQPVTSLLLQTALAGTGSFVVSFIASEMASQLAIVERSAERSQLAAAAQRRVNELVIEALTEGVIVVDVQHFVRSANPAAYVLLGIPEPQRRVPIDLAQRPGWSALRKLVVASFQGHCAGGEDLDIDHAGQGVRRLRVRSQITAPLDPGSRGLCVVFMQDQREIQARLRTEKLASMGRMSAAVAHEIRNPLAAIVQANALLAEDLHQGMHRRLTQMIEQNAQRLERIVHDILHLAQTPAGEEGSCTQTVELYTAIDRIGNDWQTQHGLGQRLRVSLGTPGAFVGFDPEHLRRILVNLLDNAKRYASEREGAIQVDVLTTPGTGDKGDDGVGNKTCNEVSKGIDDRLTVRVWSDSGPLDPSVEQHLFEPFFSSESRSSGLGLFICRELCTRHGATIAYERTTRVVHDAAIQGNEFRICLCTRNRSATQHKLDPAAPPATPACS</sequence>
<dbReference type="STRING" id="946483.Cenrod_2313"/>
<feature type="transmembrane region" description="Helical" evidence="3">
    <location>
        <begin position="39"/>
        <end position="56"/>
    </location>
</feature>
<dbReference type="SUPFAM" id="SSF55874">
    <property type="entry name" value="ATPase domain of HSP90 chaperone/DNA topoisomerase II/histidine kinase"/>
    <property type="match status" value="1"/>
</dbReference>
<dbReference type="Gene3D" id="3.30.565.10">
    <property type="entry name" value="Histidine kinase-like ATPase, C-terminal domain"/>
    <property type="match status" value="1"/>
</dbReference>
<dbReference type="Pfam" id="PF00512">
    <property type="entry name" value="HisKA"/>
    <property type="match status" value="1"/>
</dbReference>
<dbReference type="Pfam" id="PF02518">
    <property type="entry name" value="HATPase_c"/>
    <property type="match status" value="1"/>
</dbReference>
<comment type="catalytic activity">
    <reaction evidence="1">
        <text>ATP + protein L-histidine = ADP + protein N-phospho-L-histidine.</text>
        <dbReference type="EC" id="2.7.13.3"/>
    </reaction>
</comment>
<dbReference type="eggNOG" id="COG2205">
    <property type="taxonomic scope" value="Bacteria"/>
</dbReference>
<proteinExistence type="predicted"/>
<accession>U5NAR0</accession>
<dbReference type="GO" id="GO:0000155">
    <property type="term" value="F:phosphorelay sensor kinase activity"/>
    <property type="evidence" value="ECO:0007669"/>
    <property type="project" value="InterPro"/>
</dbReference>
<dbReference type="AlphaFoldDB" id="U5NAR0"/>
<evidence type="ECO:0000256" key="2">
    <source>
        <dbReference type="ARBA" id="ARBA00012438"/>
    </source>
</evidence>
<keyword evidence="3" id="KW-1133">Transmembrane helix</keyword>
<dbReference type="KEGG" id="cbx:Cenrod_2313"/>
<evidence type="ECO:0000256" key="1">
    <source>
        <dbReference type="ARBA" id="ARBA00000085"/>
    </source>
</evidence>
<dbReference type="SMART" id="SM00388">
    <property type="entry name" value="HisKA"/>
    <property type="match status" value="1"/>
</dbReference>
<dbReference type="InterPro" id="IPR036097">
    <property type="entry name" value="HisK_dim/P_sf"/>
</dbReference>
<keyword evidence="5" id="KW-0808">Transferase</keyword>
<keyword evidence="5" id="KW-0418">Kinase</keyword>
<dbReference type="InterPro" id="IPR003661">
    <property type="entry name" value="HisK_dim/P_dom"/>
</dbReference>
<dbReference type="Proteomes" id="UP000017184">
    <property type="component" value="Chromosome"/>
</dbReference>